<dbReference type="InterPro" id="IPR000719">
    <property type="entry name" value="Prot_kinase_dom"/>
</dbReference>
<dbReference type="PROSITE" id="PS00108">
    <property type="entry name" value="PROTEIN_KINASE_ST"/>
    <property type="match status" value="1"/>
</dbReference>
<name>A0ABY9BTA4_VITVI</name>
<dbReference type="EMBL" id="CP126651">
    <property type="protein sequence ID" value="WJZ85975.1"/>
    <property type="molecule type" value="Genomic_DNA"/>
</dbReference>
<sequence length="382" mass="43090">MRQKRQSIAEQKKRKAPAMVESDDEVFEFSRNRESGSESDCVVQSVIKLDRSLLIDLSSLRIGSMISEGRLSVVHEGLYKSMPVAIKMIQPNKTSAVSPDRKEKFQREVTILSRVKHENIVKFIGASIEPTMMIITELMKGGTLQQYLWSIRPNSPDLKLSLSFALDISRVMEYLHANGIIHRDLKPSNLLLTEDKKQIKVCDFGLAREETAGDMTTEAGTYRWMAPELFSTVPLPRGAKIHYDHKVDVYSFAIILWELLTNRTPFKGVQSILIAYAAANNERPSVENIPQDIAPFLQSCWAEDPANRPEFMQITNFLVDFLQNLCSAQITPAQTFEIEHPRSNVTADSAGSNHPISKVSGKMKARSPLPCFLRCFDDCLPD</sequence>
<dbReference type="InterPro" id="IPR051681">
    <property type="entry name" value="Ser/Thr_Kinases-Pseudokinases"/>
</dbReference>
<protein>
    <recommendedName>
        <fullName evidence="1">Protein kinase domain-containing protein</fullName>
    </recommendedName>
</protein>
<organism evidence="2 3">
    <name type="scientific">Vitis vinifera</name>
    <name type="common">Grape</name>
    <dbReference type="NCBI Taxonomy" id="29760"/>
    <lineage>
        <taxon>Eukaryota</taxon>
        <taxon>Viridiplantae</taxon>
        <taxon>Streptophyta</taxon>
        <taxon>Embryophyta</taxon>
        <taxon>Tracheophyta</taxon>
        <taxon>Spermatophyta</taxon>
        <taxon>Magnoliopsida</taxon>
        <taxon>eudicotyledons</taxon>
        <taxon>Gunneridae</taxon>
        <taxon>Pentapetalae</taxon>
        <taxon>rosids</taxon>
        <taxon>Vitales</taxon>
        <taxon>Vitaceae</taxon>
        <taxon>Viteae</taxon>
        <taxon>Vitis</taxon>
    </lineage>
</organism>
<dbReference type="CDD" id="cd13999">
    <property type="entry name" value="STKc_MAP3K-like"/>
    <property type="match status" value="1"/>
</dbReference>
<dbReference type="InterPro" id="IPR008271">
    <property type="entry name" value="Ser/Thr_kinase_AS"/>
</dbReference>
<dbReference type="PANTHER" id="PTHR44329">
    <property type="entry name" value="SERINE/THREONINE-PROTEIN KINASE TNNI3K-RELATED"/>
    <property type="match status" value="1"/>
</dbReference>
<proteinExistence type="predicted"/>
<evidence type="ECO:0000313" key="2">
    <source>
        <dbReference type="EMBL" id="WJZ85975.1"/>
    </source>
</evidence>
<dbReference type="Gene3D" id="3.30.200.20">
    <property type="entry name" value="Phosphorylase Kinase, domain 1"/>
    <property type="match status" value="1"/>
</dbReference>
<keyword evidence="3" id="KW-1185">Reference proteome</keyword>
<dbReference type="SMART" id="SM00220">
    <property type="entry name" value="S_TKc"/>
    <property type="match status" value="1"/>
</dbReference>
<dbReference type="InterPro" id="IPR011009">
    <property type="entry name" value="Kinase-like_dom_sf"/>
</dbReference>
<feature type="domain" description="Protein kinase" evidence="1">
    <location>
        <begin position="60"/>
        <end position="322"/>
    </location>
</feature>
<gene>
    <name evidence="2" type="ORF">VitviT2T_005481</name>
</gene>
<dbReference type="PANTHER" id="PTHR44329:SF84">
    <property type="entry name" value="PROTEIN KINASE LIKE PROTEIN"/>
    <property type="match status" value="1"/>
</dbReference>
<dbReference type="SUPFAM" id="SSF56112">
    <property type="entry name" value="Protein kinase-like (PK-like)"/>
    <property type="match status" value="1"/>
</dbReference>
<dbReference type="PRINTS" id="PR00109">
    <property type="entry name" value="TYRKINASE"/>
</dbReference>
<evidence type="ECO:0000259" key="1">
    <source>
        <dbReference type="PROSITE" id="PS50011"/>
    </source>
</evidence>
<dbReference type="PROSITE" id="PS50011">
    <property type="entry name" value="PROTEIN_KINASE_DOM"/>
    <property type="match status" value="1"/>
</dbReference>
<dbReference type="Proteomes" id="UP001227230">
    <property type="component" value="Chromosome 4"/>
</dbReference>
<evidence type="ECO:0000313" key="3">
    <source>
        <dbReference type="Proteomes" id="UP001227230"/>
    </source>
</evidence>
<reference evidence="2 3" key="1">
    <citation type="journal article" date="2023" name="Hortic Res">
        <title>The complete reference genome for grapevine (Vitis vinifera L.) genetics and breeding.</title>
        <authorList>
            <person name="Shi X."/>
            <person name="Cao S."/>
            <person name="Wang X."/>
            <person name="Huang S."/>
            <person name="Wang Y."/>
            <person name="Liu Z."/>
            <person name="Liu W."/>
            <person name="Leng X."/>
            <person name="Peng Y."/>
            <person name="Wang N."/>
            <person name="Wang Y."/>
            <person name="Ma Z."/>
            <person name="Xu X."/>
            <person name="Zhang F."/>
            <person name="Xue H."/>
            <person name="Zhong H."/>
            <person name="Wang Y."/>
            <person name="Zhang K."/>
            <person name="Velt A."/>
            <person name="Avia K."/>
            <person name="Holtgrawe D."/>
            <person name="Grimplet J."/>
            <person name="Matus J.T."/>
            <person name="Ware D."/>
            <person name="Wu X."/>
            <person name="Wang H."/>
            <person name="Liu C."/>
            <person name="Fang Y."/>
            <person name="Rustenholz C."/>
            <person name="Cheng Z."/>
            <person name="Xiao H."/>
            <person name="Zhou Y."/>
        </authorList>
    </citation>
    <scope>NUCLEOTIDE SEQUENCE [LARGE SCALE GENOMIC DNA]</scope>
    <source>
        <strain evidence="3">cv. Pinot noir / PN40024</strain>
        <tissue evidence="2">Leaf</tissue>
    </source>
</reference>
<dbReference type="Pfam" id="PF07714">
    <property type="entry name" value="PK_Tyr_Ser-Thr"/>
    <property type="match status" value="1"/>
</dbReference>
<dbReference type="InterPro" id="IPR001245">
    <property type="entry name" value="Ser-Thr/Tyr_kinase_cat_dom"/>
</dbReference>
<accession>A0ABY9BTA4</accession>
<dbReference type="Gene3D" id="1.10.510.10">
    <property type="entry name" value="Transferase(Phosphotransferase) domain 1"/>
    <property type="match status" value="1"/>
</dbReference>